<organism evidence="1 2">
    <name type="scientific">Mediterraneibacter gnavus (strain ATCC 29149 / DSM 114966 / JCM 6515 / VPI C7-9)</name>
    <name type="common">Ruminococcus gnavus</name>
    <dbReference type="NCBI Taxonomy" id="411470"/>
    <lineage>
        <taxon>Bacteria</taxon>
        <taxon>Bacillati</taxon>
        <taxon>Bacillota</taxon>
        <taxon>Clostridia</taxon>
        <taxon>Lachnospirales</taxon>
        <taxon>Lachnospiraceae</taxon>
        <taxon>Mediterraneibacter</taxon>
    </lineage>
</organism>
<proteinExistence type="predicted"/>
<protein>
    <submittedName>
        <fullName evidence="1">Uncharacterized protein</fullName>
    </submittedName>
</protein>
<accession>A7B0R7</accession>
<evidence type="ECO:0000313" key="1">
    <source>
        <dbReference type="EMBL" id="EDN78406.1"/>
    </source>
</evidence>
<name>A7B0R7_MEDG7</name>
<evidence type="ECO:0000313" key="2">
    <source>
        <dbReference type="Proteomes" id="UP000004410"/>
    </source>
</evidence>
<dbReference type="PaxDb" id="411470-RUMGNA_01143"/>
<gene>
    <name evidence="1" type="ORF">RUMGNA_01143</name>
</gene>
<reference evidence="1 2" key="1">
    <citation type="submission" date="2007-04" db="EMBL/GenBank/DDBJ databases">
        <authorList>
            <person name="Fulton L."/>
            <person name="Clifton S."/>
            <person name="Fulton B."/>
            <person name="Xu J."/>
            <person name="Minx P."/>
            <person name="Pepin K.H."/>
            <person name="Johnson M."/>
            <person name="Thiruvilangam P."/>
            <person name="Bhonagiri V."/>
            <person name="Nash W.E."/>
            <person name="Mardis E.R."/>
            <person name="Wilson R.K."/>
        </authorList>
    </citation>
    <scope>NUCLEOTIDE SEQUENCE [LARGE SCALE GENOMIC DNA]</scope>
    <source>
        <strain evidence="1 2">ATCC 29149</strain>
    </source>
</reference>
<sequence length="36" mass="4417">MTKQVFPKEEDYFLKQMGKELHCSQGFAMRMILQWH</sequence>
<dbReference type="AlphaFoldDB" id="A7B0R7"/>
<reference evidence="1 2" key="2">
    <citation type="submission" date="2007-06" db="EMBL/GenBank/DDBJ databases">
        <title>Draft genome sequence of Ruminococcus gnavus (ATCC 29149).</title>
        <authorList>
            <person name="Sudarsanam P."/>
            <person name="Ley R."/>
            <person name="Guruge J."/>
            <person name="Turnbaugh P.J."/>
            <person name="Mahowald M."/>
            <person name="Liep D."/>
            <person name="Gordon J."/>
        </authorList>
    </citation>
    <scope>NUCLEOTIDE SEQUENCE [LARGE SCALE GENOMIC DNA]</scope>
    <source>
        <strain evidence="1 2">ATCC 29149</strain>
    </source>
</reference>
<dbReference type="Proteomes" id="UP000004410">
    <property type="component" value="Unassembled WGS sequence"/>
</dbReference>
<comment type="caution">
    <text evidence="1">The sequence shown here is derived from an EMBL/GenBank/DDBJ whole genome shotgun (WGS) entry which is preliminary data.</text>
</comment>
<dbReference type="EMBL" id="AAYG02000010">
    <property type="protein sequence ID" value="EDN78406.1"/>
    <property type="molecule type" value="Genomic_DNA"/>
</dbReference>